<name>A0A5M6CQH6_9BACT</name>
<accession>A0A5M6CQH6</accession>
<dbReference type="PANTHER" id="PTHR43401:SF3">
    <property type="entry name" value="L-GALACTONATE-5-DEHYDROGENASE"/>
    <property type="match status" value="1"/>
</dbReference>
<keyword evidence="1" id="KW-0560">Oxidoreductase</keyword>
<dbReference type="Gene3D" id="3.40.50.720">
    <property type="entry name" value="NAD(P)-binding Rossmann-like Domain"/>
    <property type="match status" value="1"/>
</dbReference>
<dbReference type="CDD" id="cd08261">
    <property type="entry name" value="Zn_ADH7"/>
    <property type="match status" value="1"/>
</dbReference>
<dbReference type="Pfam" id="PF08240">
    <property type="entry name" value="ADH_N"/>
    <property type="match status" value="1"/>
</dbReference>
<keyword evidence="4" id="KW-1185">Reference proteome</keyword>
<organism evidence="3 4">
    <name type="scientific">Roseiconus nitratireducens</name>
    <dbReference type="NCBI Taxonomy" id="2605748"/>
    <lineage>
        <taxon>Bacteria</taxon>
        <taxon>Pseudomonadati</taxon>
        <taxon>Planctomycetota</taxon>
        <taxon>Planctomycetia</taxon>
        <taxon>Pirellulales</taxon>
        <taxon>Pirellulaceae</taxon>
        <taxon>Roseiconus</taxon>
    </lineage>
</organism>
<evidence type="ECO:0000259" key="2">
    <source>
        <dbReference type="SMART" id="SM00829"/>
    </source>
</evidence>
<dbReference type="SUPFAM" id="SSF51735">
    <property type="entry name" value="NAD(P)-binding Rossmann-fold domains"/>
    <property type="match status" value="1"/>
</dbReference>
<dbReference type="EMBL" id="VWOX01000038">
    <property type="protein sequence ID" value="KAA5537541.1"/>
    <property type="molecule type" value="Genomic_DNA"/>
</dbReference>
<gene>
    <name evidence="3" type="ORF">FYK55_28135</name>
</gene>
<dbReference type="InterPro" id="IPR050129">
    <property type="entry name" value="Zn_alcohol_dh"/>
</dbReference>
<sequence>MKALQISDVRTWKQIDIPEPGDPGPGEVLVRVHRMGVCGTDVGCYLGKFPFFEFPRIPGHELGVKVLAVGDGVTHLKAGDRCCVEPYLNCERCDSCRRGHTNCCEHNQTFGVMCDGGLTDQVILPARKLHPSGSLSYDQAALVETLAIGCHAVDRGGPTAGDNVLILGAGPIGLSALEFARLNQANVVVADINQQRLNFVSEAMGVAQTVKLEGDDRDIEMIREFGRGRLADVVVDATGNHRSMVRAFDFAAFAGRVVYVGITQNDLQFPHAPIFHRRELTLLASRNAMPADFEKIVALIEDGKINTDPWITHHASFDEVPRVFDQWIAPGSGVIKAMIEVTA</sequence>
<dbReference type="GO" id="GO:0016491">
    <property type="term" value="F:oxidoreductase activity"/>
    <property type="evidence" value="ECO:0007669"/>
    <property type="project" value="UniProtKB-KW"/>
</dbReference>
<dbReference type="InterPro" id="IPR036291">
    <property type="entry name" value="NAD(P)-bd_dom_sf"/>
</dbReference>
<comment type="caution">
    <text evidence="3">The sequence shown here is derived from an EMBL/GenBank/DDBJ whole genome shotgun (WGS) entry which is preliminary data.</text>
</comment>
<protein>
    <submittedName>
        <fullName evidence="3">Zinc-binding alcohol dehydrogenase family protein</fullName>
    </submittedName>
</protein>
<dbReference type="InterPro" id="IPR013149">
    <property type="entry name" value="ADH-like_C"/>
</dbReference>
<reference evidence="3 4" key="1">
    <citation type="submission" date="2019-08" db="EMBL/GenBank/DDBJ databases">
        <authorList>
            <person name="Dhanesh K."/>
            <person name="Kumar G."/>
            <person name="Sasikala C."/>
            <person name="Venkata Ramana C."/>
        </authorList>
    </citation>
    <scope>NUCLEOTIDE SEQUENCE [LARGE SCALE GENOMIC DNA]</scope>
    <source>
        <strain evidence="3 4">JC645</strain>
    </source>
</reference>
<dbReference type="RefSeq" id="WP_150079956.1">
    <property type="nucleotide sequence ID" value="NZ_VWOX01000038.1"/>
</dbReference>
<dbReference type="SUPFAM" id="SSF50129">
    <property type="entry name" value="GroES-like"/>
    <property type="match status" value="1"/>
</dbReference>
<feature type="domain" description="Enoyl reductase (ER)" evidence="2">
    <location>
        <begin position="7"/>
        <end position="339"/>
    </location>
</feature>
<evidence type="ECO:0000313" key="3">
    <source>
        <dbReference type="EMBL" id="KAA5537541.1"/>
    </source>
</evidence>
<evidence type="ECO:0000313" key="4">
    <source>
        <dbReference type="Proteomes" id="UP000324479"/>
    </source>
</evidence>
<dbReference type="Proteomes" id="UP000324479">
    <property type="component" value="Unassembled WGS sequence"/>
</dbReference>
<proteinExistence type="predicted"/>
<dbReference type="AlphaFoldDB" id="A0A5M6CQH6"/>
<dbReference type="Gene3D" id="3.90.180.10">
    <property type="entry name" value="Medium-chain alcohol dehydrogenases, catalytic domain"/>
    <property type="match status" value="1"/>
</dbReference>
<dbReference type="Pfam" id="PF00107">
    <property type="entry name" value="ADH_zinc_N"/>
    <property type="match status" value="1"/>
</dbReference>
<dbReference type="PANTHER" id="PTHR43401">
    <property type="entry name" value="L-THREONINE 3-DEHYDROGENASE"/>
    <property type="match status" value="1"/>
</dbReference>
<dbReference type="InterPro" id="IPR020843">
    <property type="entry name" value="ER"/>
</dbReference>
<evidence type="ECO:0000256" key="1">
    <source>
        <dbReference type="ARBA" id="ARBA00023002"/>
    </source>
</evidence>
<dbReference type="InterPro" id="IPR013154">
    <property type="entry name" value="ADH-like_N"/>
</dbReference>
<dbReference type="SMART" id="SM00829">
    <property type="entry name" value="PKS_ER"/>
    <property type="match status" value="1"/>
</dbReference>
<dbReference type="InterPro" id="IPR011032">
    <property type="entry name" value="GroES-like_sf"/>
</dbReference>